<proteinExistence type="inferred from homology"/>
<accession>A0A7J6LQD8</accession>
<dbReference type="OrthoDB" id="74991at2759"/>
<dbReference type="InterPro" id="IPR001737">
    <property type="entry name" value="KsgA/Erm"/>
</dbReference>
<dbReference type="InterPro" id="IPR016266">
    <property type="entry name" value="POLE2"/>
</dbReference>
<evidence type="ECO:0000256" key="10">
    <source>
        <dbReference type="ARBA" id="ARBA00023242"/>
    </source>
</evidence>
<evidence type="ECO:0000313" key="15">
    <source>
        <dbReference type="Proteomes" id="UP000570595"/>
    </source>
</evidence>
<feature type="binding site" evidence="12">
    <location>
        <position position="654"/>
    </location>
    <ligand>
        <name>S-adenosyl-L-methionine</name>
        <dbReference type="ChEBI" id="CHEBI:59789"/>
    </ligand>
</feature>
<comment type="caution">
    <text evidence="14">The sequence shown here is derived from an EMBL/GenBank/DDBJ whole genome shotgun (WGS) entry which is preliminary data.</text>
</comment>
<keyword evidence="3" id="KW-0698">rRNA processing</keyword>
<dbReference type="GO" id="GO:0008622">
    <property type="term" value="C:epsilon DNA polymerase complex"/>
    <property type="evidence" value="ECO:0007669"/>
    <property type="project" value="InterPro"/>
</dbReference>
<evidence type="ECO:0000259" key="13">
    <source>
        <dbReference type="SMART" id="SM00650"/>
    </source>
</evidence>
<dbReference type="EMBL" id="JABAHT010000199">
    <property type="protein sequence ID" value="KAF4661424.1"/>
    <property type="molecule type" value="Genomic_DNA"/>
</dbReference>
<dbReference type="GO" id="GO:0000179">
    <property type="term" value="F:rRNA (adenine-N6,N6-)-dimethyltransferase activity"/>
    <property type="evidence" value="ECO:0007669"/>
    <property type="project" value="UniProtKB-UniRule"/>
</dbReference>
<dbReference type="SMART" id="SM00650">
    <property type="entry name" value="rADc"/>
    <property type="match status" value="1"/>
</dbReference>
<dbReference type="Gene3D" id="3.40.50.150">
    <property type="entry name" value="Vaccinia Virus protein VP39"/>
    <property type="match status" value="1"/>
</dbReference>
<comment type="subcellular location">
    <subcellularLocation>
        <location evidence="1">Nucleus</location>
    </subcellularLocation>
</comment>
<dbReference type="Gene3D" id="1.10.8.480">
    <property type="match status" value="1"/>
</dbReference>
<dbReference type="InterPro" id="IPR011530">
    <property type="entry name" value="rRNA_adenine_dimethylase"/>
</dbReference>
<keyword evidence="7" id="KW-0235">DNA replication</keyword>
<evidence type="ECO:0000256" key="6">
    <source>
        <dbReference type="ARBA" id="ARBA00022691"/>
    </source>
</evidence>
<comment type="similarity">
    <text evidence="2">Belongs to the DNA polymerase epsilon subunit B family.</text>
</comment>
<keyword evidence="10" id="KW-0539">Nucleus</keyword>
<evidence type="ECO:0000256" key="9">
    <source>
        <dbReference type="ARBA" id="ARBA00023125"/>
    </source>
</evidence>
<keyword evidence="8 12" id="KW-0694">RNA-binding</keyword>
<evidence type="ECO:0000256" key="4">
    <source>
        <dbReference type="ARBA" id="ARBA00022603"/>
    </source>
</evidence>
<dbReference type="PANTHER" id="PTHR12708:SF0">
    <property type="entry name" value="DNA POLYMERASE EPSILON SUBUNIT 2"/>
    <property type="match status" value="1"/>
</dbReference>
<feature type="domain" description="Ribosomal RNA adenine methylase transferase N-terminal" evidence="13">
    <location>
        <begin position="586"/>
        <end position="752"/>
    </location>
</feature>
<evidence type="ECO:0000256" key="7">
    <source>
        <dbReference type="ARBA" id="ARBA00022705"/>
    </source>
</evidence>
<dbReference type="GO" id="GO:0042276">
    <property type="term" value="P:error-prone translesion synthesis"/>
    <property type="evidence" value="ECO:0007669"/>
    <property type="project" value="TreeGrafter"/>
</dbReference>
<dbReference type="InterPro" id="IPR007185">
    <property type="entry name" value="DNA_pol_a/d/e_bsu"/>
</dbReference>
<feature type="binding site" evidence="12">
    <location>
        <position position="669"/>
    </location>
    <ligand>
        <name>S-adenosyl-L-methionine</name>
        <dbReference type="ChEBI" id="CHEBI:59789"/>
    </ligand>
</feature>
<evidence type="ECO:0000256" key="11">
    <source>
        <dbReference type="ARBA" id="ARBA00032930"/>
    </source>
</evidence>
<dbReference type="InterPro" id="IPR029063">
    <property type="entry name" value="SAM-dependent_MTases_sf"/>
</dbReference>
<dbReference type="GO" id="GO:0006261">
    <property type="term" value="P:DNA-templated DNA replication"/>
    <property type="evidence" value="ECO:0007669"/>
    <property type="project" value="InterPro"/>
</dbReference>
<sequence>MPAEGAPSSRPAAIRLIDAYGSLGGVVKAGLRYHYAQDAQQFVPARKLPTVLGDAQEHSAMYRERFLALRKALWQSSGNPTYVDSAVEKIASEGSKMPKIRVKGQGNTVGGMGGMMERISINTDVEGICVEEPPKSEDQSLLDPRPNERIVITAVENLPGNPGVKFVFGLLSRASEGALHIEDVHENVRLDFSQCQPSAELIVADASFVLLKGEMSALGDGVFHVFEMMMPPRVSRKFCDPTVDIFGSTARDRQLGNHTGLLEISEIGQPGLESAEDLMVVVMGEVHLDDEETFDKLSDILFGFERMAQPPPAVYVFMGNFTRKPVNLKSAKSVREYRACWARLSEELDRFPKTMANSQLVFVPGPEDPAGVGGLLPIPPLGDHLTQGIAKKFKGVHMCSNPVRIRMDLGGQVVEEEDGSLSNKADFMAFRSPDVCRKLYNNCIVRQLESADAARKEDRQRATNREFFRAISRQGHLCPVSQETQPVVWGLDHILQLYSPPNAVFICDHSVTPHEELLDDDIILCSTGEFKRSLTDDQGFPFYVYRPFAPDYRYCVERSNKNVMHPHSALVMYRNRGGHLLQNEDIMSRILVAAGIRPSDTVLEMGPGTGNMTVKLSELANHVVAMEVNEGLAKEVEQRAEMQGASNMEVVTGDFKRLALPHFDVVIANLPYHLATGFLLKLMGHPFRTGIIMLQHEFGKKLLADPGEKIYSRLSLNMRMFFKAERICKVPGRAFFPQPQTTSVIIRLTPRVPAPKVDFEEWDAMVRIAFFRKNQDVFKMFKRLTVLNMLEHNYKMWCSINRVPTSTLCFRDYCLEALDQCNLTFKKARRMDYHHFERLLRAFHNKGIYFVNFATAPSRPSRESFVPSFAEEGYKFYDPEEEDDFLSKVEGPESSDDESRADDRLQRLAMKTVACRMFAVEKLHSELCEFDVPSLSVRLYVKKLPEETQCICAYLPLEGARASAEVRPSGSPAVHG</sequence>
<evidence type="ECO:0000256" key="3">
    <source>
        <dbReference type="ARBA" id="ARBA00022552"/>
    </source>
</evidence>
<evidence type="ECO:0000256" key="12">
    <source>
        <dbReference type="PROSITE-ProRule" id="PRU01026"/>
    </source>
</evidence>
<dbReference type="PROSITE" id="PS51689">
    <property type="entry name" value="SAM_RNA_A_N6_MT"/>
    <property type="match status" value="1"/>
</dbReference>
<dbReference type="SUPFAM" id="SSF53335">
    <property type="entry name" value="S-adenosyl-L-methionine-dependent methyltransferases"/>
    <property type="match status" value="1"/>
</dbReference>
<dbReference type="InterPro" id="IPR020598">
    <property type="entry name" value="rRNA_Ade_methylase_Trfase_N"/>
</dbReference>
<feature type="binding site" evidence="12">
    <location>
        <position position="579"/>
    </location>
    <ligand>
        <name>S-adenosyl-L-methionine</name>
        <dbReference type="ChEBI" id="CHEBI:59789"/>
    </ligand>
</feature>
<evidence type="ECO:0000256" key="5">
    <source>
        <dbReference type="ARBA" id="ARBA00022679"/>
    </source>
</evidence>
<keyword evidence="4 12" id="KW-0489">Methyltransferase</keyword>
<protein>
    <recommendedName>
        <fullName evidence="11">DNA polymerase II subunit 2</fullName>
    </recommendedName>
</protein>
<comment type="similarity">
    <text evidence="12">Belongs to the class I-like SAM-binding methyltransferase superfamily. rRNA adenine N(6)-methyltransferase family.</text>
</comment>
<evidence type="ECO:0000256" key="1">
    <source>
        <dbReference type="ARBA" id="ARBA00004123"/>
    </source>
</evidence>
<dbReference type="PANTHER" id="PTHR12708">
    <property type="entry name" value="DNA POLYMERASE EPSILON SUBUNIT B"/>
    <property type="match status" value="1"/>
</dbReference>
<dbReference type="GO" id="GO:0003677">
    <property type="term" value="F:DNA binding"/>
    <property type="evidence" value="ECO:0007669"/>
    <property type="project" value="UniProtKB-KW"/>
</dbReference>
<keyword evidence="6 12" id="KW-0949">S-adenosyl-L-methionine</keyword>
<evidence type="ECO:0000256" key="8">
    <source>
        <dbReference type="ARBA" id="ARBA00022884"/>
    </source>
</evidence>
<feature type="binding site" evidence="12">
    <location>
        <position position="606"/>
    </location>
    <ligand>
        <name>S-adenosyl-L-methionine</name>
        <dbReference type="ChEBI" id="CHEBI:59789"/>
    </ligand>
</feature>
<dbReference type="GO" id="GO:0003723">
    <property type="term" value="F:RNA binding"/>
    <property type="evidence" value="ECO:0007669"/>
    <property type="project" value="UniProtKB-UniRule"/>
</dbReference>
<gene>
    <name evidence="14" type="primary">POLE2</name>
    <name evidence="14" type="ORF">FOZ61_003197</name>
</gene>
<dbReference type="AlphaFoldDB" id="A0A7J6LQD8"/>
<dbReference type="Pfam" id="PF04042">
    <property type="entry name" value="DNA_pol_E_B"/>
    <property type="match status" value="1"/>
</dbReference>
<keyword evidence="9" id="KW-0238">DNA-binding</keyword>
<keyword evidence="5 12" id="KW-0808">Transferase</keyword>
<dbReference type="NCBIfam" id="TIGR00755">
    <property type="entry name" value="ksgA"/>
    <property type="match status" value="1"/>
</dbReference>
<dbReference type="Pfam" id="PF00398">
    <property type="entry name" value="RrnaAD"/>
    <property type="match status" value="1"/>
</dbReference>
<dbReference type="CDD" id="cd02440">
    <property type="entry name" value="AdoMet_MTases"/>
    <property type="match status" value="1"/>
</dbReference>
<organism evidence="14 15">
    <name type="scientific">Perkinsus olseni</name>
    <name type="common">Perkinsus atlanticus</name>
    <dbReference type="NCBI Taxonomy" id="32597"/>
    <lineage>
        <taxon>Eukaryota</taxon>
        <taxon>Sar</taxon>
        <taxon>Alveolata</taxon>
        <taxon>Perkinsozoa</taxon>
        <taxon>Perkinsea</taxon>
        <taxon>Perkinsida</taxon>
        <taxon>Perkinsidae</taxon>
        <taxon>Perkinsus</taxon>
    </lineage>
</organism>
<dbReference type="Proteomes" id="UP000570595">
    <property type="component" value="Unassembled WGS sequence"/>
</dbReference>
<evidence type="ECO:0000256" key="2">
    <source>
        <dbReference type="ARBA" id="ARBA00009560"/>
    </source>
</evidence>
<feature type="binding site" evidence="12">
    <location>
        <position position="581"/>
    </location>
    <ligand>
        <name>S-adenosyl-L-methionine</name>
        <dbReference type="ChEBI" id="CHEBI:59789"/>
    </ligand>
</feature>
<reference evidence="14 15" key="1">
    <citation type="submission" date="2020-04" db="EMBL/GenBank/DDBJ databases">
        <title>Perkinsus olseni comparative genomics.</title>
        <authorList>
            <person name="Bogema D.R."/>
        </authorList>
    </citation>
    <scope>NUCLEOTIDE SEQUENCE [LARGE SCALE GENOMIC DNA]</scope>
    <source>
        <strain evidence="14">ATCC PRA-179</strain>
    </source>
</reference>
<evidence type="ECO:0000313" key="14">
    <source>
        <dbReference type="EMBL" id="KAF4661424.1"/>
    </source>
</evidence>
<feature type="binding site" evidence="12">
    <location>
        <position position="627"/>
    </location>
    <ligand>
        <name>S-adenosyl-L-methionine</name>
        <dbReference type="ChEBI" id="CHEBI:59789"/>
    </ligand>
</feature>
<name>A0A7J6LQD8_PEROL</name>